<dbReference type="AlphaFoldDB" id="W2CHZ0"/>
<dbReference type="EMBL" id="AYYE01001226">
    <property type="protein sequence ID" value="ETK06091.1"/>
    <property type="molecule type" value="Genomic_DNA"/>
</dbReference>
<protein>
    <submittedName>
        <fullName evidence="2">Uncharacterized protein</fullName>
    </submittedName>
</protein>
<proteinExistence type="predicted"/>
<dbReference type="PATRIC" id="fig|1411022.3.peg.1902"/>
<comment type="caution">
    <text evidence="2">The sequence shown here is derived from an EMBL/GenBank/DDBJ whole genome shotgun (WGS) entry which is preliminary data.</text>
</comment>
<organism evidence="2 3">
    <name type="scientific">Tannerella sp. oral taxon BU063 isolate Cell 1/3</name>
    <dbReference type="NCBI Taxonomy" id="1411022"/>
    <lineage>
        <taxon>Bacteria</taxon>
        <taxon>Pseudomonadati</taxon>
        <taxon>Bacteroidota</taxon>
        <taxon>Bacteroidia</taxon>
        <taxon>Bacteroidales</taxon>
        <taxon>Tannerellaceae</taxon>
        <taxon>Tannerella</taxon>
    </lineage>
</organism>
<evidence type="ECO:0000313" key="2">
    <source>
        <dbReference type="EMBL" id="ETK06091.1"/>
    </source>
</evidence>
<feature type="region of interest" description="Disordered" evidence="1">
    <location>
        <begin position="95"/>
        <end position="117"/>
    </location>
</feature>
<evidence type="ECO:0000256" key="1">
    <source>
        <dbReference type="SAM" id="MobiDB-lite"/>
    </source>
</evidence>
<evidence type="ECO:0000313" key="3">
    <source>
        <dbReference type="Proteomes" id="UP000034982"/>
    </source>
</evidence>
<dbReference type="Proteomes" id="UP000034982">
    <property type="component" value="Unassembled WGS sequence"/>
</dbReference>
<sequence length="117" mass="13828">MKDLEVERILRQYAEDLVSRYTWLTIRFEYSEKRSVYLVSYSPRYLISGKTALINEMMEFEDRMNDVYGDEAPLFCKDEELFKLSPEAEVVRHHAPERAVRHVSPRKKRSVAEPAAV</sequence>
<accession>W2CHZ0</accession>
<gene>
    <name evidence="2" type="ORF">T230_14320</name>
</gene>
<name>W2CHZ0_9BACT</name>
<reference evidence="2 3" key="1">
    <citation type="submission" date="2013-11" db="EMBL/GenBank/DDBJ databases">
        <title>Single cell genomics of uncultured Tannerella BU063 (oral taxon 286).</title>
        <authorList>
            <person name="Beall C.J."/>
            <person name="Campbell A.G."/>
            <person name="Griffen A.L."/>
            <person name="Podar M."/>
            <person name="Leys E.J."/>
        </authorList>
    </citation>
    <scope>NUCLEOTIDE SEQUENCE [LARGE SCALE GENOMIC DNA]</scope>
    <source>
        <strain evidence="2">Cell 1/3</strain>
    </source>
</reference>